<keyword evidence="1" id="KW-0175">Coiled coil</keyword>
<feature type="transmembrane region" description="Helical" evidence="2">
    <location>
        <begin position="18"/>
        <end position="35"/>
    </location>
</feature>
<keyword evidence="2" id="KW-1133">Transmembrane helix</keyword>
<evidence type="ECO:0000256" key="1">
    <source>
        <dbReference type="SAM" id="Coils"/>
    </source>
</evidence>
<evidence type="ECO:0000256" key="2">
    <source>
        <dbReference type="SAM" id="Phobius"/>
    </source>
</evidence>
<dbReference type="EMBL" id="QRDL01000002">
    <property type="protein sequence ID" value="RED06971.1"/>
    <property type="molecule type" value="Genomic_DNA"/>
</dbReference>
<accession>A0A3D9EVP9</accession>
<proteinExistence type="predicted"/>
<name>A0A3D9EVP9_ECTOL</name>
<evidence type="ECO:0000313" key="3">
    <source>
        <dbReference type="EMBL" id="RED06971.1"/>
    </source>
</evidence>
<organism evidence="3 4">
    <name type="scientific">Ectopseudomonas oleovorans</name>
    <name type="common">Pseudomonas oleovorans</name>
    <dbReference type="NCBI Taxonomy" id="301"/>
    <lineage>
        <taxon>Bacteria</taxon>
        <taxon>Pseudomonadati</taxon>
        <taxon>Pseudomonadota</taxon>
        <taxon>Gammaproteobacteria</taxon>
        <taxon>Pseudomonadales</taxon>
        <taxon>Pseudomonadaceae</taxon>
        <taxon>Ectopseudomonas</taxon>
    </lineage>
</organism>
<protein>
    <submittedName>
        <fullName evidence="3">Uncharacterized protein</fullName>
    </submittedName>
</protein>
<evidence type="ECO:0000313" key="4">
    <source>
        <dbReference type="Proteomes" id="UP000256988"/>
    </source>
</evidence>
<keyword evidence="2" id="KW-0812">Transmembrane</keyword>
<gene>
    <name evidence="3" type="ORF">DFO60_1477</name>
</gene>
<dbReference type="AlphaFoldDB" id="A0A3D9EVP9"/>
<dbReference type="Proteomes" id="UP000256988">
    <property type="component" value="Unassembled WGS sequence"/>
</dbReference>
<reference evidence="3 4" key="1">
    <citation type="submission" date="2018-07" db="EMBL/GenBank/DDBJ databases">
        <title>Genome sequencing of rice bacterial endophytes.</title>
        <authorList>
            <person name="Venturi V."/>
        </authorList>
    </citation>
    <scope>NUCLEOTIDE SEQUENCE [LARGE SCALE GENOMIC DNA]</scope>
    <source>
        <strain evidence="3 4">AG1002</strain>
    </source>
</reference>
<sequence length="121" mass="13684">MPTNLPPLPGPGAGLSDWIAWALLVVIFAAGYLFLQWREKRGPASERLNTALAEERAAHKETKAELVEVQRLLEESRQNNNALVREFAENKAQIARMEVQMQYLTEEIAELKAELLKRNTA</sequence>
<comment type="caution">
    <text evidence="3">The sequence shown here is derived from an EMBL/GenBank/DDBJ whole genome shotgun (WGS) entry which is preliminary data.</text>
</comment>
<keyword evidence="2" id="KW-0472">Membrane</keyword>
<dbReference type="RefSeq" id="WP_115945613.1">
    <property type="nucleotide sequence ID" value="NZ_QRDL01000002.1"/>
</dbReference>
<feature type="coiled-coil region" evidence="1">
    <location>
        <begin position="45"/>
        <end position="114"/>
    </location>
</feature>